<dbReference type="InterPro" id="IPR011047">
    <property type="entry name" value="Quinoprotein_ADH-like_sf"/>
</dbReference>
<dbReference type="GO" id="GO:0009055">
    <property type="term" value="F:electron transfer activity"/>
    <property type="evidence" value="ECO:0007669"/>
    <property type="project" value="InterPro"/>
</dbReference>
<name>A0A372L6U7_9BACI</name>
<dbReference type="EMBL" id="QVTD01000021">
    <property type="protein sequence ID" value="RFU60858.1"/>
    <property type="molecule type" value="Genomic_DNA"/>
</dbReference>
<evidence type="ECO:0000256" key="12">
    <source>
        <dbReference type="ARBA" id="ARBA00023157"/>
    </source>
</evidence>
<dbReference type="GO" id="GO:0005509">
    <property type="term" value="F:calcium ion binding"/>
    <property type="evidence" value="ECO:0007669"/>
    <property type="project" value="InterPro"/>
</dbReference>
<keyword evidence="5 13" id="KW-0349">Heme</keyword>
<dbReference type="GO" id="GO:0020037">
    <property type="term" value="F:heme binding"/>
    <property type="evidence" value="ECO:0007669"/>
    <property type="project" value="InterPro"/>
</dbReference>
<dbReference type="PROSITE" id="PS51007">
    <property type="entry name" value="CYTC"/>
    <property type="match status" value="1"/>
</dbReference>
<dbReference type="Pfam" id="PF01011">
    <property type="entry name" value="PQQ"/>
    <property type="match status" value="1"/>
</dbReference>
<keyword evidence="9" id="KW-0249">Electron transport</keyword>
<comment type="caution">
    <text evidence="16">The sequence shown here is derived from an EMBL/GenBank/DDBJ whole genome shotgun (WGS) entry which is preliminary data.</text>
</comment>
<keyword evidence="7" id="KW-0732">Signal</keyword>
<evidence type="ECO:0000256" key="11">
    <source>
        <dbReference type="ARBA" id="ARBA00023004"/>
    </source>
</evidence>
<dbReference type="InterPro" id="IPR008168">
    <property type="entry name" value="Cyt_C_IC"/>
</dbReference>
<dbReference type="SUPFAM" id="SSF50998">
    <property type="entry name" value="Quinoprotein alcohol dehydrogenase-like"/>
    <property type="match status" value="1"/>
</dbReference>
<dbReference type="SUPFAM" id="SSF46626">
    <property type="entry name" value="Cytochrome c"/>
    <property type="match status" value="1"/>
</dbReference>
<evidence type="ECO:0000256" key="2">
    <source>
        <dbReference type="ARBA" id="ARBA00001931"/>
    </source>
</evidence>
<dbReference type="NCBIfam" id="TIGR03075">
    <property type="entry name" value="PQQ_enz_alc_DH"/>
    <property type="match status" value="1"/>
</dbReference>
<evidence type="ECO:0000313" key="17">
    <source>
        <dbReference type="Proteomes" id="UP000262939"/>
    </source>
</evidence>
<dbReference type="PANTHER" id="PTHR32303">
    <property type="entry name" value="QUINOPROTEIN ALCOHOL DEHYDROGENASE (CYTOCHROME C)"/>
    <property type="match status" value="1"/>
</dbReference>
<keyword evidence="17" id="KW-1185">Reference proteome</keyword>
<sequence length="709" mass="77673">MFFSGLFGIVFLLLVVLTWWSGGEDEKKPGKKPVEVTTEQKKEKDQTVPTFTTEELKAIPNEDWITNGGNIYNQRYSTLDKINASNVGNLKGKWMTHLGSGLEFKYSGEASPVVYNGVMYVITGANDVSAVDAKTGKILWKYEGNLPDDLTTVCCGWTSRGVAIGEGKVFVAKLDATLVALDQKTGKEVWSTKVDDWKKGYTITSAPLYYKGKIYTGISGGEYGIRGRVTAFDAEKGEELWRFYTIPGPGETGHETWPSDNDSWKRGGAPVWQTPAVDPELGTLYFSTGNAAPDLDGSKRKGDNLFAASIVAIDAETGNYKWNFQEVHHDIWDLDSPNPVVLFDVEMDGVMKKGLAQAGKTGWVYILDRTNGKPLVGIDEVPVPQDKRQATSPTQPIPKGDPFVPQEVTKDDIKKDAPGYKGKFGKIFDPYWEDPLLVKPSAFGGANWPPSAYNPETEYFYVLGNDTYMSFTRSEQEYKEGTAYWGSIIAPVIEAPVRGTVTAIDVKTNKIAWQQKWDSTAYSGVLTTKGGLLFVGHNDGRFIAYDAKNGKQLWEFQTDAGVNAPPVTYEIDGVQYITVLAAGNSLAGSKHGDSLWTFALDGKMEPLKEKAKADNPEEEKEEEKETVASANEGLKVYEGNCLACHGTAGADGHNGPNLQNSEIAKEASKVIEKVKSGGTTMPAFGEELSEEEINNVAAYITEVVAKKKE</sequence>
<dbReference type="OrthoDB" id="9794322at2"/>
<evidence type="ECO:0000256" key="13">
    <source>
        <dbReference type="PROSITE-ProRule" id="PRU00433"/>
    </source>
</evidence>
<feature type="region of interest" description="Disordered" evidence="14">
    <location>
        <begin position="24"/>
        <end position="46"/>
    </location>
</feature>
<evidence type="ECO:0000256" key="6">
    <source>
        <dbReference type="ARBA" id="ARBA00022723"/>
    </source>
</evidence>
<protein>
    <submittedName>
        <fullName evidence="16">PQQ-dependent dehydrogenase, methanol/ethanol family</fullName>
        <ecNumber evidence="16">1.1.2.-</ecNumber>
    </submittedName>
</protein>
<keyword evidence="11 13" id="KW-0408">Iron</keyword>
<reference evidence="16 17" key="1">
    <citation type="submission" date="2018-08" db="EMBL/GenBank/DDBJ databases">
        <title>Bacillus chawlae sp. nov., Bacillus glennii sp. nov., and Bacillus saganii sp. nov. Isolated from the Vehicle Assembly Building at Kennedy Space Center where the Viking Spacecraft were Assembled.</title>
        <authorList>
            <person name="Seuylemezian A."/>
            <person name="Vaishampayan P."/>
        </authorList>
    </citation>
    <scope>NUCLEOTIDE SEQUENCE [LARGE SCALE GENOMIC DNA]</scope>
    <source>
        <strain evidence="16 17">V44-8</strain>
    </source>
</reference>
<dbReference type="InterPro" id="IPR018391">
    <property type="entry name" value="PQQ_b-propeller_rpt"/>
</dbReference>
<accession>A0A372L6U7</accession>
<evidence type="ECO:0000256" key="5">
    <source>
        <dbReference type="ARBA" id="ARBA00022617"/>
    </source>
</evidence>
<keyword evidence="10 16" id="KW-0560">Oxidoreductase</keyword>
<gene>
    <name evidence="16" type="ORF">D0466_19960</name>
</gene>
<dbReference type="PRINTS" id="PR00605">
    <property type="entry name" value="CYTCHROMECIC"/>
</dbReference>
<dbReference type="Pfam" id="PF13442">
    <property type="entry name" value="Cytochrome_CBB3"/>
    <property type="match status" value="1"/>
</dbReference>
<feature type="domain" description="Cytochrome c" evidence="15">
    <location>
        <begin position="628"/>
        <end position="704"/>
    </location>
</feature>
<dbReference type="Gene3D" id="1.10.760.10">
    <property type="entry name" value="Cytochrome c-like domain"/>
    <property type="match status" value="1"/>
</dbReference>
<evidence type="ECO:0000256" key="10">
    <source>
        <dbReference type="ARBA" id="ARBA00023002"/>
    </source>
</evidence>
<evidence type="ECO:0000256" key="14">
    <source>
        <dbReference type="SAM" id="MobiDB-lite"/>
    </source>
</evidence>
<comment type="similarity">
    <text evidence="3">Belongs to the bacterial PQQ dehydrogenase family.</text>
</comment>
<dbReference type="InterPro" id="IPR036909">
    <property type="entry name" value="Cyt_c-like_dom_sf"/>
</dbReference>
<dbReference type="AlphaFoldDB" id="A0A372L6U7"/>
<evidence type="ECO:0000313" key="16">
    <source>
        <dbReference type="EMBL" id="RFU60858.1"/>
    </source>
</evidence>
<evidence type="ECO:0000256" key="9">
    <source>
        <dbReference type="ARBA" id="ARBA00022982"/>
    </source>
</evidence>
<dbReference type="InterPro" id="IPR002372">
    <property type="entry name" value="PQQ_rpt_dom"/>
</dbReference>
<proteinExistence type="inferred from homology"/>
<dbReference type="InterPro" id="IPR017512">
    <property type="entry name" value="PQQ_MeOH/EtOH_DH"/>
</dbReference>
<keyword evidence="6 13" id="KW-0479">Metal-binding</keyword>
<keyword evidence="8" id="KW-0106">Calcium</keyword>
<evidence type="ECO:0000256" key="3">
    <source>
        <dbReference type="ARBA" id="ARBA00008156"/>
    </source>
</evidence>
<keyword evidence="12" id="KW-1015">Disulfide bond</keyword>
<evidence type="ECO:0000259" key="15">
    <source>
        <dbReference type="PROSITE" id="PS51007"/>
    </source>
</evidence>
<evidence type="ECO:0000256" key="1">
    <source>
        <dbReference type="ARBA" id="ARBA00001913"/>
    </source>
</evidence>
<dbReference type="GO" id="GO:0016020">
    <property type="term" value="C:membrane"/>
    <property type="evidence" value="ECO:0007669"/>
    <property type="project" value="InterPro"/>
</dbReference>
<comment type="cofactor">
    <cofactor evidence="2">
        <name>pyrroloquinoline quinone</name>
        <dbReference type="ChEBI" id="CHEBI:58442"/>
    </cofactor>
</comment>
<organism evidence="16 17">
    <name type="scientific">Peribacillus glennii</name>
    <dbReference type="NCBI Taxonomy" id="2303991"/>
    <lineage>
        <taxon>Bacteria</taxon>
        <taxon>Bacillati</taxon>
        <taxon>Bacillota</taxon>
        <taxon>Bacilli</taxon>
        <taxon>Bacillales</taxon>
        <taxon>Bacillaceae</taxon>
        <taxon>Peribacillus</taxon>
    </lineage>
</organism>
<evidence type="ECO:0000256" key="4">
    <source>
        <dbReference type="ARBA" id="ARBA00022448"/>
    </source>
</evidence>
<evidence type="ECO:0000256" key="7">
    <source>
        <dbReference type="ARBA" id="ARBA00022729"/>
    </source>
</evidence>
<dbReference type="GO" id="GO:0016614">
    <property type="term" value="F:oxidoreductase activity, acting on CH-OH group of donors"/>
    <property type="evidence" value="ECO:0007669"/>
    <property type="project" value="InterPro"/>
</dbReference>
<dbReference type="GO" id="GO:0005506">
    <property type="term" value="F:iron ion binding"/>
    <property type="evidence" value="ECO:0007669"/>
    <property type="project" value="InterPro"/>
</dbReference>
<dbReference type="Proteomes" id="UP000262939">
    <property type="component" value="Unassembled WGS sequence"/>
</dbReference>
<dbReference type="EC" id="1.1.2.-" evidence="16"/>
<comment type="cofactor">
    <cofactor evidence="1">
        <name>Ca(2+)</name>
        <dbReference type="ChEBI" id="CHEBI:29108"/>
    </cofactor>
</comment>
<dbReference type="Gene3D" id="2.140.10.10">
    <property type="entry name" value="Quinoprotein alcohol dehydrogenase-like superfamily"/>
    <property type="match status" value="1"/>
</dbReference>
<keyword evidence="4" id="KW-0813">Transport</keyword>
<dbReference type="InterPro" id="IPR009056">
    <property type="entry name" value="Cyt_c-like_dom"/>
</dbReference>
<feature type="region of interest" description="Disordered" evidence="14">
    <location>
        <begin position="386"/>
        <end position="406"/>
    </location>
</feature>
<dbReference type="SMART" id="SM00564">
    <property type="entry name" value="PQQ"/>
    <property type="match status" value="6"/>
</dbReference>
<evidence type="ECO:0000256" key="8">
    <source>
        <dbReference type="ARBA" id="ARBA00022837"/>
    </source>
</evidence>